<keyword evidence="3" id="KW-0805">Transcription regulation</keyword>
<keyword evidence="4" id="KW-0804">Transcription</keyword>
<gene>
    <name evidence="7" type="ORF">C9374_002126</name>
</gene>
<organism evidence="7 8">
    <name type="scientific">Naegleria lovaniensis</name>
    <name type="common">Amoeba</name>
    <dbReference type="NCBI Taxonomy" id="51637"/>
    <lineage>
        <taxon>Eukaryota</taxon>
        <taxon>Discoba</taxon>
        <taxon>Heterolobosea</taxon>
        <taxon>Tetramitia</taxon>
        <taxon>Eutetramitia</taxon>
        <taxon>Vahlkampfiidae</taxon>
        <taxon>Naegleria</taxon>
    </lineage>
</organism>
<dbReference type="GeneID" id="68094582"/>
<accession>A0AA88GRI9</accession>
<sequence length="384" mass="43860">MSSSSSSSESCEDIIEHIDMIMNDVCRFRGVVQKLFSDVNPHNRSFMSVSTPLTAGYSETPVVRNQISTLLQSAKLHLDIIKNIDARLKQKKTPIRTILLGEPDRSGMDKMKSKIDASLHSISKHLEKKRFKTYDVEESDEFEPQKKEKTLVSPSSKIQKMLSREESSFKDCGEILTELKTGRAREFFSVMDLVKMIKTSDNCSSAYIKLADLFIVNIILKDNVPLQATVFSVDEPIFDISTSRHKINRQISKICCQALDYYRSHPVYKNYPFQAFMIYFAHYRRFMTEKCAYCETIMAPPNIMEIPFFRDFETTKPYHMHHIPVTRRFDLGLPGTEEYRPKDSIKKTSATSSSDINTPMSVSATQTPLPSSSSKMDVTSGVEE</sequence>
<dbReference type="RefSeq" id="XP_044551083.1">
    <property type="nucleotide sequence ID" value="XM_044691510.1"/>
</dbReference>
<dbReference type="Pfam" id="PF11571">
    <property type="entry name" value="Med27"/>
    <property type="match status" value="1"/>
</dbReference>
<evidence type="ECO:0000256" key="1">
    <source>
        <dbReference type="ARBA" id="ARBA00004123"/>
    </source>
</evidence>
<dbReference type="Proteomes" id="UP000816034">
    <property type="component" value="Unassembled WGS sequence"/>
</dbReference>
<evidence type="ECO:0000313" key="8">
    <source>
        <dbReference type="Proteomes" id="UP000816034"/>
    </source>
</evidence>
<evidence type="ECO:0000256" key="3">
    <source>
        <dbReference type="ARBA" id="ARBA00023015"/>
    </source>
</evidence>
<name>A0AA88GRI9_NAELO</name>
<feature type="compositionally biased region" description="Polar residues" evidence="6">
    <location>
        <begin position="347"/>
        <end position="377"/>
    </location>
</feature>
<dbReference type="PANTHER" id="PTHR13130:SF4">
    <property type="entry name" value="MEDIATOR OF RNA POLYMERASE II TRANSCRIPTION SUBUNIT 27"/>
    <property type="match status" value="1"/>
</dbReference>
<keyword evidence="8" id="KW-1185">Reference proteome</keyword>
<dbReference type="PANTHER" id="PTHR13130">
    <property type="entry name" value="34 KDA TRANSCRIPTIONAL CO-ACTIVATOR-RELATED"/>
    <property type="match status" value="1"/>
</dbReference>
<evidence type="ECO:0000256" key="5">
    <source>
        <dbReference type="ARBA" id="ARBA00023242"/>
    </source>
</evidence>
<reference evidence="7 8" key="1">
    <citation type="journal article" date="2018" name="BMC Genomics">
        <title>The genome of Naegleria lovaniensis, the basis for a comparative approach to unravel pathogenicity factors of the human pathogenic amoeba N. fowleri.</title>
        <authorList>
            <person name="Liechti N."/>
            <person name="Schurch N."/>
            <person name="Bruggmann R."/>
            <person name="Wittwer M."/>
        </authorList>
    </citation>
    <scope>NUCLEOTIDE SEQUENCE [LARGE SCALE GENOMIC DNA]</scope>
    <source>
        <strain evidence="7 8">ATCC 30569</strain>
    </source>
</reference>
<evidence type="ECO:0000256" key="6">
    <source>
        <dbReference type="SAM" id="MobiDB-lite"/>
    </source>
</evidence>
<dbReference type="InterPro" id="IPR021627">
    <property type="entry name" value="Mediator_Med27"/>
</dbReference>
<dbReference type="GO" id="GO:0003713">
    <property type="term" value="F:transcription coactivator activity"/>
    <property type="evidence" value="ECO:0007669"/>
    <property type="project" value="TreeGrafter"/>
</dbReference>
<dbReference type="GO" id="GO:0016592">
    <property type="term" value="C:mediator complex"/>
    <property type="evidence" value="ECO:0007669"/>
    <property type="project" value="InterPro"/>
</dbReference>
<dbReference type="GO" id="GO:0006357">
    <property type="term" value="P:regulation of transcription by RNA polymerase II"/>
    <property type="evidence" value="ECO:0007669"/>
    <property type="project" value="TreeGrafter"/>
</dbReference>
<dbReference type="EMBL" id="PYSW02000014">
    <property type="protein sequence ID" value="KAG2387091.1"/>
    <property type="molecule type" value="Genomic_DNA"/>
</dbReference>
<evidence type="ECO:0000313" key="7">
    <source>
        <dbReference type="EMBL" id="KAG2387091.1"/>
    </source>
</evidence>
<evidence type="ECO:0000256" key="2">
    <source>
        <dbReference type="ARBA" id="ARBA00008048"/>
    </source>
</evidence>
<comment type="similarity">
    <text evidence="2">Belongs to the Mediator complex subunit 27 family.</text>
</comment>
<keyword evidence="5" id="KW-0539">Nucleus</keyword>
<comment type="subcellular location">
    <subcellularLocation>
        <location evidence="1">Nucleus</location>
    </subcellularLocation>
</comment>
<dbReference type="AlphaFoldDB" id="A0AA88GRI9"/>
<feature type="region of interest" description="Disordered" evidence="6">
    <location>
        <begin position="340"/>
        <end position="384"/>
    </location>
</feature>
<protein>
    <submittedName>
        <fullName evidence="7">Uncharacterized protein</fullName>
    </submittedName>
</protein>
<comment type="caution">
    <text evidence="7">The sequence shown here is derived from an EMBL/GenBank/DDBJ whole genome shotgun (WGS) entry which is preliminary data.</text>
</comment>
<evidence type="ECO:0000256" key="4">
    <source>
        <dbReference type="ARBA" id="ARBA00023163"/>
    </source>
</evidence>
<proteinExistence type="inferred from homology"/>